<feature type="compositionally biased region" description="Polar residues" evidence="1">
    <location>
        <begin position="117"/>
        <end position="127"/>
    </location>
</feature>
<keyword evidence="4" id="KW-1185">Reference proteome</keyword>
<sequence length="176" mass="19507">MSTGWRRAGMASAMFGLLVVCDALVFVSSASVGRWPPVVLQKNEGQMLMERPARDEEPATSPPATVTSSTEGPNVRGWLLDRIGSEGYVPPRYRLDKRNGQMLMERPARDEEPATSPPATVTGSTEGPNVRGWLFDRVGSEGLVLPWYWLRRRSADKRSLGDKGFFPTKRHTSLFG</sequence>
<reference evidence="3" key="1">
    <citation type="submission" date="2022-01" db="EMBL/GenBank/DDBJ databases">
        <authorList>
            <person name="Braso-Vives M."/>
        </authorList>
    </citation>
    <scope>NUCLEOTIDE SEQUENCE</scope>
</reference>
<organism evidence="3 4">
    <name type="scientific">Branchiostoma lanceolatum</name>
    <name type="common">Common lancelet</name>
    <name type="synonym">Amphioxus lanceolatum</name>
    <dbReference type="NCBI Taxonomy" id="7740"/>
    <lineage>
        <taxon>Eukaryota</taxon>
        <taxon>Metazoa</taxon>
        <taxon>Chordata</taxon>
        <taxon>Cephalochordata</taxon>
        <taxon>Leptocardii</taxon>
        <taxon>Amphioxiformes</taxon>
        <taxon>Branchiostomatidae</taxon>
        <taxon>Branchiostoma</taxon>
    </lineage>
</organism>
<proteinExistence type="predicted"/>
<protein>
    <submittedName>
        <fullName evidence="3">Hypp2650 protein</fullName>
    </submittedName>
</protein>
<evidence type="ECO:0000313" key="4">
    <source>
        <dbReference type="Proteomes" id="UP000838412"/>
    </source>
</evidence>
<accession>A0A8J9ZUZ2</accession>
<keyword evidence="2" id="KW-0732">Signal</keyword>
<evidence type="ECO:0000313" key="3">
    <source>
        <dbReference type="EMBL" id="CAH1263271.1"/>
    </source>
</evidence>
<dbReference type="AlphaFoldDB" id="A0A8J9ZUZ2"/>
<gene>
    <name evidence="3" type="primary">Hypp2650</name>
    <name evidence="3" type="ORF">BLAG_LOCUS18010</name>
</gene>
<dbReference type="EMBL" id="OV696689">
    <property type="protein sequence ID" value="CAH1263271.1"/>
    <property type="molecule type" value="Genomic_DNA"/>
</dbReference>
<evidence type="ECO:0000256" key="2">
    <source>
        <dbReference type="SAM" id="SignalP"/>
    </source>
</evidence>
<feature type="signal peptide" evidence="2">
    <location>
        <begin position="1"/>
        <end position="29"/>
    </location>
</feature>
<evidence type="ECO:0000256" key="1">
    <source>
        <dbReference type="SAM" id="MobiDB-lite"/>
    </source>
</evidence>
<dbReference type="Proteomes" id="UP000838412">
    <property type="component" value="Chromosome 4"/>
</dbReference>
<feature type="region of interest" description="Disordered" evidence="1">
    <location>
        <begin position="105"/>
        <end position="127"/>
    </location>
</feature>
<dbReference type="OrthoDB" id="9970707at2759"/>
<feature type="chain" id="PRO_5035451380" evidence="2">
    <location>
        <begin position="30"/>
        <end position="176"/>
    </location>
</feature>
<feature type="region of interest" description="Disordered" evidence="1">
    <location>
        <begin position="51"/>
        <end position="77"/>
    </location>
</feature>
<name>A0A8J9ZUZ2_BRALA</name>
<feature type="compositionally biased region" description="Low complexity" evidence="1">
    <location>
        <begin position="62"/>
        <end position="71"/>
    </location>
</feature>